<feature type="region of interest" description="Disordered" evidence="6">
    <location>
        <begin position="254"/>
        <end position="274"/>
    </location>
</feature>
<keyword evidence="3" id="KW-0805">Transcription regulation</keyword>
<feature type="domain" description="Transcription initiation factor TFIID component TAF4 C-terminal" evidence="7">
    <location>
        <begin position="118"/>
        <end position="365"/>
    </location>
</feature>
<dbReference type="Pfam" id="PF05236">
    <property type="entry name" value="TAF4"/>
    <property type="match status" value="1"/>
</dbReference>
<dbReference type="PANTHER" id="PTHR15138:SF14">
    <property type="entry name" value="TRANSCRIPTION INITIATION FACTOR TFIID SUBUNIT 4"/>
    <property type="match status" value="1"/>
</dbReference>
<dbReference type="CDD" id="cd08045">
    <property type="entry name" value="HFD_TAF4"/>
    <property type="match status" value="1"/>
</dbReference>
<gene>
    <name evidence="8" type="ORF">PACLA_8A025280</name>
</gene>
<dbReference type="PANTHER" id="PTHR15138">
    <property type="entry name" value="TRANSCRIPTION INITIATION FACTOR TFIID SUBUNIT 4"/>
    <property type="match status" value="1"/>
</dbReference>
<dbReference type="GO" id="GO:0003677">
    <property type="term" value="F:DNA binding"/>
    <property type="evidence" value="ECO:0007669"/>
    <property type="project" value="TreeGrafter"/>
</dbReference>
<organism evidence="8 9">
    <name type="scientific">Paramuricea clavata</name>
    <name type="common">Red gorgonian</name>
    <name type="synonym">Violescent sea-whip</name>
    <dbReference type="NCBI Taxonomy" id="317549"/>
    <lineage>
        <taxon>Eukaryota</taxon>
        <taxon>Metazoa</taxon>
        <taxon>Cnidaria</taxon>
        <taxon>Anthozoa</taxon>
        <taxon>Octocorallia</taxon>
        <taxon>Malacalcyonacea</taxon>
        <taxon>Plexauridae</taxon>
        <taxon>Paramuricea</taxon>
    </lineage>
</organism>
<comment type="subcellular location">
    <subcellularLocation>
        <location evidence="1">Nucleus</location>
    </subcellularLocation>
</comment>
<keyword evidence="4" id="KW-0804">Transcription</keyword>
<dbReference type="FunFam" id="1.10.20.10:FF:000015">
    <property type="entry name" value="Transcription initiation factor TFIID subunit 4B"/>
    <property type="match status" value="1"/>
</dbReference>
<name>A0A6S7GAT8_PARCT</name>
<evidence type="ECO:0000256" key="4">
    <source>
        <dbReference type="ARBA" id="ARBA00023163"/>
    </source>
</evidence>
<keyword evidence="9" id="KW-1185">Reference proteome</keyword>
<keyword evidence="5" id="KW-0539">Nucleus</keyword>
<dbReference type="GO" id="GO:0006367">
    <property type="term" value="P:transcription initiation at RNA polymerase II promoter"/>
    <property type="evidence" value="ECO:0007669"/>
    <property type="project" value="TreeGrafter"/>
</dbReference>
<feature type="compositionally biased region" description="Basic and acidic residues" evidence="6">
    <location>
        <begin position="258"/>
        <end position="273"/>
    </location>
</feature>
<evidence type="ECO:0000313" key="8">
    <source>
        <dbReference type="EMBL" id="CAB3988875.1"/>
    </source>
</evidence>
<feature type="region of interest" description="Disordered" evidence="6">
    <location>
        <begin position="289"/>
        <end position="337"/>
    </location>
</feature>
<protein>
    <submittedName>
        <fullName evidence="8">Transcription initiation factor TFIID subunit 4-like</fullName>
    </submittedName>
</protein>
<feature type="compositionally biased region" description="Low complexity" evidence="6">
    <location>
        <begin position="313"/>
        <end position="329"/>
    </location>
</feature>
<accession>A0A6S7GAT8</accession>
<dbReference type="GO" id="GO:0046982">
    <property type="term" value="F:protein heterodimerization activity"/>
    <property type="evidence" value="ECO:0007669"/>
    <property type="project" value="InterPro"/>
</dbReference>
<proteinExistence type="inferred from homology"/>
<evidence type="ECO:0000256" key="5">
    <source>
        <dbReference type="ARBA" id="ARBA00023242"/>
    </source>
</evidence>
<feature type="compositionally biased region" description="Polar residues" evidence="6">
    <location>
        <begin position="102"/>
        <end position="112"/>
    </location>
</feature>
<comment type="caution">
    <text evidence="8">The sequence shown here is derived from an EMBL/GenBank/DDBJ whole genome shotgun (WGS) entry which is preliminary data.</text>
</comment>
<dbReference type="InterPro" id="IPR045144">
    <property type="entry name" value="TAF4"/>
</dbReference>
<evidence type="ECO:0000256" key="1">
    <source>
        <dbReference type="ARBA" id="ARBA00004123"/>
    </source>
</evidence>
<dbReference type="Gene3D" id="1.10.20.10">
    <property type="entry name" value="Histone, subunit A"/>
    <property type="match status" value="1"/>
</dbReference>
<evidence type="ECO:0000256" key="2">
    <source>
        <dbReference type="ARBA" id="ARBA00006178"/>
    </source>
</evidence>
<sequence length="368" mass="40810">MVPAAVVNKPRIKPAPTAPPQQIVLNQHTFSQLTPQQQQQILAQHPRLQQLFPKTQLATSKPGIVLISSHASPAGMAHAAGTIKPPATPTSAAQAHDKSKARPTSSISAVTSGNDDDINDVACMAGVNLQEEQSKILATNSEILNLQLRSCKDSYFLNSKILQKQIEDIAKKHGVSNLGSNVCGLVSHATQERLTNIMEKLSIFSLHRLETMKDDPTYQTSSDVKSQLRVFEQIDELERRKREAREREVLIRAAKSRSRQEDPEQARLKEKAKQLQLEEEETLRKRAANKTALDAIGPRKKRKLDEALNNTEGSPGASTGPGSTATSGSRNQFPRQRTRRVVLKDLLLIMEQEKEQCNSKLLYKALMK</sequence>
<evidence type="ECO:0000313" key="9">
    <source>
        <dbReference type="Proteomes" id="UP001152795"/>
    </source>
</evidence>
<comment type="similarity">
    <text evidence="2">Belongs to the TAF4 family.</text>
</comment>
<reference evidence="8" key="1">
    <citation type="submission" date="2020-04" db="EMBL/GenBank/DDBJ databases">
        <authorList>
            <person name="Alioto T."/>
            <person name="Alioto T."/>
            <person name="Gomez Garrido J."/>
        </authorList>
    </citation>
    <scope>NUCLEOTIDE SEQUENCE</scope>
    <source>
        <strain evidence="8">A484AB</strain>
    </source>
</reference>
<dbReference type="InterPro" id="IPR009072">
    <property type="entry name" value="Histone-fold"/>
</dbReference>
<evidence type="ECO:0000256" key="6">
    <source>
        <dbReference type="SAM" id="MobiDB-lite"/>
    </source>
</evidence>
<evidence type="ECO:0000259" key="7">
    <source>
        <dbReference type="Pfam" id="PF05236"/>
    </source>
</evidence>
<dbReference type="Proteomes" id="UP001152795">
    <property type="component" value="Unassembled WGS sequence"/>
</dbReference>
<dbReference type="SUPFAM" id="SSF47113">
    <property type="entry name" value="Histone-fold"/>
    <property type="match status" value="1"/>
</dbReference>
<evidence type="ECO:0000256" key="3">
    <source>
        <dbReference type="ARBA" id="ARBA00023015"/>
    </source>
</evidence>
<dbReference type="OrthoDB" id="21060at2759"/>
<dbReference type="GO" id="GO:0016251">
    <property type="term" value="F:RNA polymerase II general transcription initiation factor activity"/>
    <property type="evidence" value="ECO:0007669"/>
    <property type="project" value="TreeGrafter"/>
</dbReference>
<dbReference type="EMBL" id="CACRXK020001398">
    <property type="protein sequence ID" value="CAB3988875.1"/>
    <property type="molecule type" value="Genomic_DNA"/>
</dbReference>
<dbReference type="InterPro" id="IPR007900">
    <property type="entry name" value="TAF4_C"/>
</dbReference>
<dbReference type="GO" id="GO:0005669">
    <property type="term" value="C:transcription factor TFIID complex"/>
    <property type="evidence" value="ECO:0007669"/>
    <property type="project" value="InterPro"/>
</dbReference>
<feature type="region of interest" description="Disordered" evidence="6">
    <location>
        <begin position="76"/>
        <end position="112"/>
    </location>
</feature>
<dbReference type="AlphaFoldDB" id="A0A6S7GAT8"/>